<dbReference type="PROSITE" id="PS01211">
    <property type="entry name" value="UPF0001"/>
    <property type="match status" value="1"/>
</dbReference>
<dbReference type="SUPFAM" id="SSF51419">
    <property type="entry name" value="PLP-binding barrel"/>
    <property type="match status" value="1"/>
</dbReference>
<accession>A0A1H8DQL7</accession>
<evidence type="ECO:0000256" key="2">
    <source>
        <dbReference type="HAMAP-Rule" id="MF_02087"/>
    </source>
</evidence>
<dbReference type="InterPro" id="IPR001608">
    <property type="entry name" value="Ala_racemase_N"/>
</dbReference>
<dbReference type="PIRSF" id="PIRSF004848">
    <property type="entry name" value="YBL036c_PLPDEIII"/>
    <property type="match status" value="1"/>
</dbReference>
<sequence>MEELKNRWKQIQERIEKACHRVGRDPNGVHVVAVTKYVDMEATSRILDLGLEHIGESRVQDALPKWKELGNRGTWHFIGHLQRNKVKDVVGRFTYLHSLDRFSLAQEIERRIKQQQSGPLRAFIQVNVAGEDTKFGISPQELEEFALEVANLSSIEIVGLMTMAPIAEDPEEVRPVFRELKHLQEKIQRLNHPRLQVPHLSMGMSQDFEIAIEEGATWIRLGSVLVGEGKRGG</sequence>
<evidence type="ECO:0000259" key="5">
    <source>
        <dbReference type="Pfam" id="PF01168"/>
    </source>
</evidence>
<dbReference type="Proteomes" id="UP000199695">
    <property type="component" value="Unassembled WGS sequence"/>
</dbReference>
<evidence type="ECO:0000256" key="3">
    <source>
        <dbReference type="PIRSR" id="PIRSR004848-1"/>
    </source>
</evidence>
<dbReference type="STRING" id="1173111.SAMN05444955_105282"/>
<dbReference type="InterPro" id="IPR011078">
    <property type="entry name" value="PyrdxlP_homeostasis"/>
</dbReference>
<dbReference type="Gene3D" id="3.20.20.10">
    <property type="entry name" value="Alanine racemase"/>
    <property type="match status" value="1"/>
</dbReference>
<comment type="function">
    <text evidence="2">Pyridoxal 5'-phosphate (PLP)-binding protein, which is involved in PLP homeostasis.</text>
</comment>
<dbReference type="GO" id="GO:0030170">
    <property type="term" value="F:pyridoxal phosphate binding"/>
    <property type="evidence" value="ECO:0007669"/>
    <property type="project" value="UniProtKB-UniRule"/>
</dbReference>
<dbReference type="OrthoDB" id="9804072at2"/>
<dbReference type="HAMAP" id="MF_02087">
    <property type="entry name" value="PLP_homeostasis"/>
    <property type="match status" value="1"/>
</dbReference>
<name>A0A1H8DQL7_9BACL</name>
<dbReference type="PANTHER" id="PTHR10146:SF14">
    <property type="entry name" value="PYRIDOXAL PHOSPHATE HOMEOSTASIS PROTEIN"/>
    <property type="match status" value="1"/>
</dbReference>
<dbReference type="InterPro" id="IPR029066">
    <property type="entry name" value="PLP-binding_barrel"/>
</dbReference>
<evidence type="ECO:0000313" key="6">
    <source>
        <dbReference type="EMBL" id="SEN08848.1"/>
    </source>
</evidence>
<keyword evidence="7" id="KW-1185">Reference proteome</keyword>
<organism evidence="6 7">
    <name type="scientific">Lihuaxuella thermophila</name>
    <dbReference type="NCBI Taxonomy" id="1173111"/>
    <lineage>
        <taxon>Bacteria</taxon>
        <taxon>Bacillati</taxon>
        <taxon>Bacillota</taxon>
        <taxon>Bacilli</taxon>
        <taxon>Bacillales</taxon>
        <taxon>Thermoactinomycetaceae</taxon>
        <taxon>Lihuaxuella</taxon>
    </lineage>
</organism>
<comment type="similarity">
    <text evidence="2 4">Belongs to the pyridoxal phosphate-binding protein YggS/PROSC family.</text>
</comment>
<comment type="cofactor">
    <cofactor evidence="3">
        <name>pyridoxal 5'-phosphate</name>
        <dbReference type="ChEBI" id="CHEBI:597326"/>
    </cofactor>
</comment>
<dbReference type="EMBL" id="FOCQ01000005">
    <property type="protein sequence ID" value="SEN08848.1"/>
    <property type="molecule type" value="Genomic_DNA"/>
</dbReference>
<gene>
    <name evidence="6" type="ORF">SAMN05444955_105282</name>
</gene>
<dbReference type="PANTHER" id="PTHR10146">
    <property type="entry name" value="PROLINE SYNTHETASE CO-TRANSCRIBED BACTERIAL HOMOLOG PROTEIN"/>
    <property type="match status" value="1"/>
</dbReference>
<dbReference type="AlphaFoldDB" id="A0A1H8DQL7"/>
<dbReference type="FunFam" id="3.20.20.10:FF:000018">
    <property type="entry name" value="Pyridoxal phosphate homeostasis protein"/>
    <property type="match status" value="1"/>
</dbReference>
<evidence type="ECO:0000256" key="1">
    <source>
        <dbReference type="ARBA" id="ARBA00022898"/>
    </source>
</evidence>
<evidence type="ECO:0000313" key="7">
    <source>
        <dbReference type="Proteomes" id="UP000199695"/>
    </source>
</evidence>
<protein>
    <recommendedName>
        <fullName evidence="2">Pyridoxal phosphate homeostasis protein</fullName>
        <shortName evidence="2">PLP homeostasis protein</shortName>
    </recommendedName>
</protein>
<feature type="modified residue" description="N6-(pyridoxal phosphate)lysine" evidence="2 3">
    <location>
        <position position="36"/>
    </location>
</feature>
<dbReference type="Pfam" id="PF01168">
    <property type="entry name" value="Ala_racemase_N"/>
    <property type="match status" value="1"/>
</dbReference>
<evidence type="ECO:0000256" key="4">
    <source>
        <dbReference type="RuleBase" id="RU004514"/>
    </source>
</evidence>
<dbReference type="CDD" id="cd00635">
    <property type="entry name" value="PLPDE_III_YBL036c_like"/>
    <property type="match status" value="1"/>
</dbReference>
<reference evidence="6 7" key="1">
    <citation type="submission" date="2016-10" db="EMBL/GenBank/DDBJ databases">
        <authorList>
            <person name="de Groot N.N."/>
        </authorList>
    </citation>
    <scope>NUCLEOTIDE SEQUENCE [LARGE SCALE GENOMIC DNA]</scope>
    <source>
        <strain evidence="6 7">DSM 46701</strain>
    </source>
</reference>
<feature type="domain" description="Alanine racemase N-terminal" evidence="5">
    <location>
        <begin position="10"/>
        <end position="227"/>
    </location>
</feature>
<dbReference type="NCBIfam" id="TIGR00044">
    <property type="entry name" value="YggS family pyridoxal phosphate-dependent enzyme"/>
    <property type="match status" value="1"/>
</dbReference>
<proteinExistence type="inferred from homology"/>
<dbReference type="RefSeq" id="WP_089966959.1">
    <property type="nucleotide sequence ID" value="NZ_FOCQ01000005.1"/>
</dbReference>
<keyword evidence="1 2" id="KW-0663">Pyridoxal phosphate</keyword>